<dbReference type="Proteomes" id="UP001338125">
    <property type="component" value="Unassembled WGS sequence"/>
</dbReference>
<gene>
    <name evidence="3" type="ORF">PT974_03544</name>
</gene>
<feature type="region of interest" description="Disordered" evidence="1">
    <location>
        <begin position="390"/>
        <end position="464"/>
    </location>
</feature>
<feature type="compositionally biased region" description="Basic and acidic residues" evidence="1">
    <location>
        <begin position="545"/>
        <end position="559"/>
    </location>
</feature>
<feature type="domain" description="Copper-fist" evidence="2">
    <location>
        <begin position="1"/>
        <end position="33"/>
    </location>
</feature>
<evidence type="ECO:0000256" key="1">
    <source>
        <dbReference type="SAM" id="MobiDB-lite"/>
    </source>
</evidence>
<dbReference type="InterPro" id="IPR001083">
    <property type="entry name" value="Cu_fist_DNA-bd_dom"/>
</dbReference>
<feature type="compositionally biased region" description="Basic and acidic residues" evidence="1">
    <location>
        <begin position="600"/>
        <end position="666"/>
    </location>
</feature>
<dbReference type="PANTHER" id="PTHR34117:SF1">
    <property type="entry name" value="STYLE CELL-CYCLE INHIBITOR 1"/>
    <property type="match status" value="1"/>
</dbReference>
<dbReference type="EMBL" id="JAVFKD010000004">
    <property type="protein sequence ID" value="KAK5995148.1"/>
    <property type="molecule type" value="Genomic_DNA"/>
</dbReference>
<dbReference type="PRINTS" id="PR00617">
    <property type="entry name" value="COPPERFIST"/>
</dbReference>
<evidence type="ECO:0000259" key="2">
    <source>
        <dbReference type="PROSITE" id="PS50073"/>
    </source>
</evidence>
<comment type="caution">
    <text evidence="3">The sequence shown here is derived from an EMBL/GenBank/DDBJ whole genome shotgun (WGS) entry which is preliminary data.</text>
</comment>
<dbReference type="Pfam" id="PF00649">
    <property type="entry name" value="Copper-fist"/>
    <property type="match status" value="1"/>
</dbReference>
<keyword evidence="4" id="KW-1185">Reference proteome</keyword>
<dbReference type="PROSITE" id="PS50073">
    <property type="entry name" value="COPPER_FIST_2"/>
    <property type="match status" value="1"/>
</dbReference>
<dbReference type="InterPro" id="IPR044688">
    <property type="entry name" value="SCI-1-like"/>
</dbReference>
<protein>
    <submittedName>
        <fullName evidence="3">Protein GRISEA</fullName>
    </submittedName>
</protein>
<organism evidence="3 4">
    <name type="scientific">Cladobotryum mycophilum</name>
    <dbReference type="NCBI Taxonomy" id="491253"/>
    <lineage>
        <taxon>Eukaryota</taxon>
        <taxon>Fungi</taxon>
        <taxon>Dikarya</taxon>
        <taxon>Ascomycota</taxon>
        <taxon>Pezizomycotina</taxon>
        <taxon>Sordariomycetes</taxon>
        <taxon>Hypocreomycetidae</taxon>
        <taxon>Hypocreales</taxon>
        <taxon>Hypocreaceae</taxon>
        <taxon>Cladobotryum</taxon>
    </lineage>
</organism>
<dbReference type="Gene3D" id="3.90.430.10">
    <property type="entry name" value="Copper fist DNA-binding domain"/>
    <property type="match status" value="1"/>
</dbReference>
<dbReference type="PANTHER" id="PTHR34117">
    <property type="entry name" value="STYLE CELL-CYCLE INHIBITOR 1"/>
    <property type="match status" value="1"/>
</dbReference>
<sequence>MACEPCIRGHRSTKCNHASERLMVPVRKPGRPLSSCPHPASRPCSCVTATVTAAIPKKQKCSCGPSEQPAVDSIENKDGSSVGASSPSPPKAPSTSGHRIQKPTSKSGPSRKPIDPTALERMDASQLNILPTFGAGQQKSSPASNGIMVAMPSNAGYGTIGLVPQTDMFMFQSPIPPSMNSIASTNGHHTAHAQMNGLPGSATASTAGSCCGGGETKIQTTAKTNGLQKEKPKSCCSGADSPEIKSQEEIVSTQGALPQANGIMMSPFSGPIVMPNGIYPYFPQPTVFAYPPQYGSYLQPLQPEQWRHIMASINFGQPIPSLPYGVPPTIPMPPINHTGGPSWTSHQCGCGDSCECVGCATHPYNEATQNYVRSAWSTVVEDAQKAQNLGGENQNAVNGNHGTPAGQTSTIGTPTMKQNDGTVSPPTAHTPSDAASGISEEQTLHHGSSHRTRERDDANIQLPFSARPLTKGDLSTFEPLLAEYLDLQKQKMIEDMDEREIRGRWKSFVSKWNRNELAEGWYDPEMFQRILERGPPLVRLDAMKEQSTLKESSLKRPDDADSDDEDYGPVLPGTSSSRKAGVAIPSLQDLALRNELIEESREAEREELRANRKADRALQKEQLEELVPRAEAGTRERKLEKRQEVNDKMRQFREKSPGMEVGDKDLMGGGDGLEEYKQAKEKEHKRKSEREVRREELARARREEIEEKRRAWQQREDKTVSMLKELAKQRFG</sequence>
<feature type="region of interest" description="Disordered" evidence="1">
    <location>
        <begin position="600"/>
        <end position="672"/>
    </location>
</feature>
<feature type="region of interest" description="Disordered" evidence="1">
    <location>
        <begin position="59"/>
        <end position="116"/>
    </location>
</feature>
<feature type="region of interest" description="Disordered" evidence="1">
    <location>
        <begin position="223"/>
        <end position="246"/>
    </location>
</feature>
<evidence type="ECO:0000313" key="4">
    <source>
        <dbReference type="Proteomes" id="UP001338125"/>
    </source>
</evidence>
<feature type="region of interest" description="Disordered" evidence="1">
    <location>
        <begin position="678"/>
        <end position="697"/>
    </location>
</feature>
<feature type="compositionally biased region" description="Polar residues" evidence="1">
    <location>
        <begin position="390"/>
        <end position="430"/>
    </location>
</feature>
<dbReference type="SMART" id="SM00412">
    <property type="entry name" value="Cu_FIST"/>
    <property type="match status" value="1"/>
</dbReference>
<dbReference type="SUPFAM" id="SSF57879">
    <property type="entry name" value="Zinc domain conserved in yeast copper-regulated transcription factors"/>
    <property type="match status" value="1"/>
</dbReference>
<evidence type="ECO:0000313" key="3">
    <source>
        <dbReference type="EMBL" id="KAK5995148.1"/>
    </source>
</evidence>
<proteinExistence type="predicted"/>
<feature type="region of interest" description="Disordered" evidence="1">
    <location>
        <begin position="545"/>
        <end position="582"/>
    </location>
</feature>
<reference evidence="3 4" key="1">
    <citation type="submission" date="2024-01" db="EMBL/GenBank/DDBJ databases">
        <title>Complete genome of Cladobotryum mycophilum ATHUM6906.</title>
        <authorList>
            <person name="Christinaki A.C."/>
            <person name="Myridakis A.I."/>
            <person name="Kouvelis V.N."/>
        </authorList>
    </citation>
    <scope>NUCLEOTIDE SEQUENCE [LARGE SCALE GENOMIC DNA]</scope>
    <source>
        <strain evidence="3 4">ATHUM6906</strain>
    </source>
</reference>
<dbReference type="InterPro" id="IPR036395">
    <property type="entry name" value="Cu_fist_DNA-bd_dom_sf"/>
</dbReference>
<accession>A0ABR0SSQ9</accession>
<dbReference type="SMART" id="SM01090">
    <property type="entry name" value="Copper-fist"/>
    <property type="match status" value="1"/>
</dbReference>
<name>A0ABR0SSQ9_9HYPO</name>